<dbReference type="Proteomes" id="UP000034196">
    <property type="component" value="Unassembled WGS sequence"/>
</dbReference>
<evidence type="ECO:0000313" key="2">
    <source>
        <dbReference type="EMBL" id="OIJ66072.1"/>
    </source>
</evidence>
<comment type="caution">
    <text evidence="2">The sequence shown here is derived from an EMBL/GenBank/DDBJ whole genome shotgun (WGS) entry which is preliminary data.</text>
</comment>
<proteinExistence type="predicted"/>
<sequence>MPRRRPGHVRTGLCGHRQTPGANPVIDGLSSHALSEIHRLERTRNYLHPGDVGAAVRLWKEYARRPQRELWHDYERGNVHWYCCGNPLQARALLETVTQAVSPRTARELRRIISRADGLWNPSRPFDTDRGGKDGLSAGPGPCGR</sequence>
<gene>
    <name evidence="2" type="ORF">WN71_020655</name>
</gene>
<accession>A0A1J4NUU5</accession>
<protein>
    <submittedName>
        <fullName evidence="2">Uncharacterized protein</fullName>
    </submittedName>
</protein>
<evidence type="ECO:0000313" key="3">
    <source>
        <dbReference type="Proteomes" id="UP000034196"/>
    </source>
</evidence>
<keyword evidence="3" id="KW-1185">Reference proteome</keyword>
<dbReference type="AlphaFoldDB" id="A0A1J4NUU5"/>
<name>A0A1J4NUU5_9ACTN</name>
<evidence type="ECO:0000256" key="1">
    <source>
        <dbReference type="SAM" id="MobiDB-lite"/>
    </source>
</evidence>
<reference evidence="2" key="1">
    <citation type="submission" date="2016-10" db="EMBL/GenBank/DDBJ databases">
        <title>Genome sequence of Streptomyces mangrovisoli MUSC 149.</title>
        <authorList>
            <person name="Lee L.-H."/>
            <person name="Ser H.-L."/>
        </authorList>
    </citation>
    <scope>NUCLEOTIDE SEQUENCE [LARGE SCALE GENOMIC DNA]</scope>
    <source>
        <strain evidence="2">MUSC 149</strain>
    </source>
</reference>
<feature type="region of interest" description="Disordered" evidence="1">
    <location>
        <begin position="123"/>
        <end position="145"/>
    </location>
</feature>
<dbReference type="EMBL" id="LAVA02000046">
    <property type="protein sequence ID" value="OIJ66072.1"/>
    <property type="molecule type" value="Genomic_DNA"/>
</dbReference>
<organism evidence="2 3">
    <name type="scientific">Streptomyces mangrovisoli</name>
    <dbReference type="NCBI Taxonomy" id="1428628"/>
    <lineage>
        <taxon>Bacteria</taxon>
        <taxon>Bacillati</taxon>
        <taxon>Actinomycetota</taxon>
        <taxon>Actinomycetes</taxon>
        <taxon>Kitasatosporales</taxon>
        <taxon>Streptomycetaceae</taxon>
        <taxon>Streptomyces</taxon>
    </lineage>
</organism>